<organism evidence="2 3">
    <name type="scientific">Glomus cerebriforme</name>
    <dbReference type="NCBI Taxonomy" id="658196"/>
    <lineage>
        <taxon>Eukaryota</taxon>
        <taxon>Fungi</taxon>
        <taxon>Fungi incertae sedis</taxon>
        <taxon>Mucoromycota</taxon>
        <taxon>Glomeromycotina</taxon>
        <taxon>Glomeromycetes</taxon>
        <taxon>Glomerales</taxon>
        <taxon>Glomeraceae</taxon>
        <taxon>Glomus</taxon>
    </lineage>
</organism>
<keyword evidence="3" id="KW-1185">Reference proteome</keyword>
<proteinExistence type="predicted"/>
<feature type="transmembrane region" description="Helical" evidence="1">
    <location>
        <begin position="12"/>
        <end position="37"/>
    </location>
</feature>
<keyword evidence="1" id="KW-0812">Transmembrane</keyword>
<gene>
    <name evidence="2" type="ORF">C1645_585541</name>
</gene>
<dbReference type="AlphaFoldDB" id="A0A397S7U5"/>
<keyword evidence="1" id="KW-1133">Transmembrane helix</keyword>
<reference evidence="2 3" key="1">
    <citation type="submission" date="2018-06" db="EMBL/GenBank/DDBJ databases">
        <title>Comparative genomics reveals the genomic features of Rhizophagus irregularis, R. cerebriforme, R. diaphanum and Gigaspora rosea, and their symbiotic lifestyle signature.</title>
        <authorList>
            <person name="Morin E."/>
            <person name="San Clemente H."/>
            <person name="Chen E.C.H."/>
            <person name="De La Providencia I."/>
            <person name="Hainaut M."/>
            <person name="Kuo A."/>
            <person name="Kohler A."/>
            <person name="Murat C."/>
            <person name="Tang N."/>
            <person name="Roy S."/>
            <person name="Loubradou J."/>
            <person name="Henrissat B."/>
            <person name="Grigoriev I.V."/>
            <person name="Corradi N."/>
            <person name="Roux C."/>
            <person name="Martin F.M."/>
        </authorList>
    </citation>
    <scope>NUCLEOTIDE SEQUENCE [LARGE SCALE GENOMIC DNA]</scope>
    <source>
        <strain evidence="2 3">DAOM 227022</strain>
    </source>
</reference>
<evidence type="ECO:0000313" key="2">
    <source>
        <dbReference type="EMBL" id="RIA80806.1"/>
    </source>
</evidence>
<evidence type="ECO:0000256" key="1">
    <source>
        <dbReference type="SAM" id="Phobius"/>
    </source>
</evidence>
<feature type="transmembrane region" description="Helical" evidence="1">
    <location>
        <begin position="49"/>
        <end position="66"/>
    </location>
</feature>
<dbReference type="Proteomes" id="UP000265703">
    <property type="component" value="Unassembled WGS sequence"/>
</dbReference>
<dbReference type="EMBL" id="QKYT01000894">
    <property type="protein sequence ID" value="RIA80806.1"/>
    <property type="molecule type" value="Genomic_DNA"/>
</dbReference>
<keyword evidence="1" id="KW-0472">Membrane</keyword>
<comment type="caution">
    <text evidence="2">The sequence shown here is derived from an EMBL/GenBank/DDBJ whole genome shotgun (WGS) entry which is preliminary data.</text>
</comment>
<sequence>MSSKIITICIYLSYIYFLLINSDFLLLCQFLCCPFTPLFHPNTQFSNDIVLILHCVIVYHQFTLIFV</sequence>
<protein>
    <submittedName>
        <fullName evidence="2">Uncharacterized protein</fullName>
    </submittedName>
</protein>
<evidence type="ECO:0000313" key="3">
    <source>
        <dbReference type="Proteomes" id="UP000265703"/>
    </source>
</evidence>
<name>A0A397S7U5_9GLOM</name>
<accession>A0A397S7U5</accession>